<sequence length="70" mass="8109">MDGMDGMVINSFRYEYESVAKYADKDINLNYQYLGSFVDLSLARTIALRMYGDDTDVIFLSSRPCRSWGY</sequence>
<evidence type="ECO:0000256" key="1">
    <source>
        <dbReference type="ARBA" id="ARBA00022729"/>
    </source>
</evidence>
<reference evidence="3 4" key="1">
    <citation type="submission" date="2013-04" db="EMBL/GenBank/DDBJ databases">
        <title>Comparative Genomics of Relapsing Fever Spirochetes.</title>
        <authorList>
            <person name="Schwan T.G."/>
            <person name="Raffel S.J."/>
            <person name="Porcella S.F."/>
            <person name="Martens C.A."/>
            <person name="Bruno D.P."/>
            <person name="Rickefs S.M."/>
            <person name="Barbian K.B."/>
        </authorList>
    </citation>
    <scope>NUCLEOTIDE SEQUENCE [LARGE SCALE GENOMIC DNA]</scope>
    <source>
        <strain evidence="3 4">BA2</strain>
    </source>
</reference>
<name>W5SMJ5_BORAN</name>
<evidence type="ECO:0000259" key="2">
    <source>
        <dbReference type="Pfam" id="PF02608"/>
    </source>
</evidence>
<dbReference type="AlphaFoldDB" id="W5SMJ5"/>
<dbReference type="EMBL" id="CP005829">
    <property type="protein sequence ID" value="AHH08354.1"/>
    <property type="molecule type" value="Genomic_DNA"/>
</dbReference>
<keyword evidence="1" id="KW-0732">Signal</keyword>
<organism evidence="3 4">
    <name type="scientific">Borrelia anserina BA2</name>
    <dbReference type="NCBI Taxonomy" id="1313293"/>
    <lineage>
        <taxon>Bacteria</taxon>
        <taxon>Pseudomonadati</taxon>
        <taxon>Spirochaetota</taxon>
        <taxon>Spirochaetia</taxon>
        <taxon>Spirochaetales</taxon>
        <taxon>Borreliaceae</taxon>
        <taxon>Borrelia</taxon>
    </lineage>
</organism>
<gene>
    <name evidence="3" type="ORF">BAN_0076900</name>
</gene>
<dbReference type="InterPro" id="IPR003760">
    <property type="entry name" value="PnrA-like"/>
</dbReference>
<evidence type="ECO:0000313" key="3">
    <source>
        <dbReference type="EMBL" id="AHH08354.1"/>
    </source>
</evidence>
<dbReference type="eggNOG" id="COG1744">
    <property type="taxonomic scope" value="Bacteria"/>
</dbReference>
<dbReference type="Pfam" id="PF02608">
    <property type="entry name" value="Bmp"/>
    <property type="match status" value="1"/>
</dbReference>
<dbReference type="PATRIC" id="fig|1313293.3.peg.395"/>
<dbReference type="Proteomes" id="UP000019262">
    <property type="component" value="Chromosome"/>
</dbReference>
<dbReference type="Gene3D" id="3.40.50.2300">
    <property type="match status" value="1"/>
</dbReference>
<dbReference type="GO" id="GO:0005886">
    <property type="term" value="C:plasma membrane"/>
    <property type="evidence" value="ECO:0007669"/>
    <property type="project" value="InterPro"/>
</dbReference>
<accession>W5SMJ5</accession>
<evidence type="ECO:0000313" key="4">
    <source>
        <dbReference type="Proteomes" id="UP000019262"/>
    </source>
</evidence>
<feature type="domain" description="ABC transporter substrate-binding protein PnrA-like" evidence="2">
    <location>
        <begin position="3"/>
        <end position="60"/>
    </location>
</feature>
<proteinExistence type="predicted"/>
<protein>
    <recommendedName>
        <fullName evidence="2">ABC transporter substrate-binding protein PnrA-like domain-containing protein</fullName>
    </recommendedName>
</protein>
<dbReference type="HOGENOM" id="CLU_2749742_0_0_12"/>